<reference evidence="8 9" key="1">
    <citation type="journal article" date="2016" name="BMC Genomics">
        <title>Consensus pan-genome assembly of the specialised wine bacterium Oenococcus oeni.</title>
        <authorList>
            <person name="Sternes P.R."/>
            <person name="Borneman A.R."/>
        </authorList>
    </citation>
    <scope>NUCLEOTIDE SEQUENCE [LARGE SCALE GENOMIC DNA]</scope>
    <source>
        <strain evidence="8 9">AWRIB661</strain>
    </source>
</reference>
<evidence type="ECO:0000256" key="3">
    <source>
        <dbReference type="ARBA" id="ARBA00022833"/>
    </source>
</evidence>
<feature type="binding site" evidence="7">
    <location>
        <position position="106"/>
    </location>
    <ligand>
        <name>Zn(2+)</name>
        <dbReference type="ChEBI" id="CHEBI:29105"/>
        <label>2</label>
    </ligand>
</feature>
<protein>
    <submittedName>
        <fullName evidence="8">Fructose-1,6-bisphosphate aldolase, class II</fullName>
    </submittedName>
</protein>
<dbReference type="NCBIfam" id="TIGR01859">
    <property type="entry name" value="fruc_bis_ald"/>
    <property type="match status" value="1"/>
</dbReference>
<evidence type="ECO:0000313" key="9">
    <source>
        <dbReference type="Proteomes" id="UP000181728"/>
    </source>
</evidence>
<evidence type="ECO:0000256" key="1">
    <source>
        <dbReference type="ARBA" id="ARBA00004921"/>
    </source>
</evidence>
<dbReference type="RefSeq" id="WP_071419834.1">
    <property type="nucleotide sequence ID" value="NZ_MLLI01000121.1"/>
</dbReference>
<dbReference type="InterPro" id="IPR013785">
    <property type="entry name" value="Aldolase_TIM"/>
</dbReference>
<keyword evidence="3 7" id="KW-0862">Zinc</keyword>
<evidence type="ECO:0000256" key="4">
    <source>
        <dbReference type="ARBA" id="ARBA00023239"/>
    </source>
</evidence>
<feature type="binding site" evidence="7">
    <location>
        <position position="213"/>
    </location>
    <ligand>
        <name>Zn(2+)</name>
        <dbReference type="ChEBI" id="CHEBI:29105"/>
        <label>1</label>
        <note>catalytic</note>
    </ligand>
</feature>
<comment type="caution">
    <text evidence="8">The sequence shown here is derived from an EMBL/GenBank/DDBJ whole genome shotgun (WGS) entry which is preliminary data.</text>
</comment>
<evidence type="ECO:0000256" key="6">
    <source>
        <dbReference type="PIRSR" id="PIRSR001359-2"/>
    </source>
</evidence>
<comment type="cofactor">
    <cofactor evidence="7">
        <name>Zn(2+)</name>
        <dbReference type="ChEBI" id="CHEBI:29105"/>
    </cofactor>
    <text evidence="7">Binds 2 Zn(2+) ions per subunit. One is catalytic and the other provides a structural contribution.</text>
</comment>
<dbReference type="GO" id="GO:0006096">
    <property type="term" value="P:glycolytic process"/>
    <property type="evidence" value="ECO:0007669"/>
    <property type="project" value="InterPro"/>
</dbReference>
<gene>
    <name evidence="8" type="ORF">ATX59_04510</name>
</gene>
<dbReference type="AlphaFoldDB" id="A0A483BMK5"/>
<feature type="binding site" evidence="7">
    <location>
        <position position="178"/>
    </location>
    <ligand>
        <name>Zn(2+)</name>
        <dbReference type="ChEBI" id="CHEBI:29105"/>
        <label>1</label>
        <note>catalytic</note>
    </ligand>
</feature>
<dbReference type="GO" id="GO:0030388">
    <property type="term" value="P:fructose 1,6-bisphosphate metabolic process"/>
    <property type="evidence" value="ECO:0007669"/>
    <property type="project" value="InterPro"/>
</dbReference>
<evidence type="ECO:0000256" key="2">
    <source>
        <dbReference type="ARBA" id="ARBA00022723"/>
    </source>
</evidence>
<dbReference type="GO" id="GO:0008270">
    <property type="term" value="F:zinc ion binding"/>
    <property type="evidence" value="ECO:0007669"/>
    <property type="project" value="InterPro"/>
</dbReference>
<dbReference type="CDD" id="cd00947">
    <property type="entry name" value="TBP_aldolase_IIB"/>
    <property type="match status" value="1"/>
</dbReference>
<dbReference type="PANTHER" id="PTHR30304:SF0">
    <property type="entry name" value="D-TAGATOSE-1,6-BISPHOSPHATE ALDOLASE SUBUNIT GATY-RELATED"/>
    <property type="match status" value="1"/>
</dbReference>
<feature type="binding site" evidence="6">
    <location>
        <begin position="214"/>
        <end position="216"/>
    </location>
    <ligand>
        <name>dihydroxyacetone phosphate</name>
        <dbReference type="ChEBI" id="CHEBI:57642"/>
    </ligand>
</feature>
<comment type="pathway">
    <text evidence="1">Carbohydrate degradation.</text>
</comment>
<keyword evidence="4" id="KW-0456">Lyase</keyword>
<dbReference type="NCBIfam" id="TIGR00167">
    <property type="entry name" value="cbbA"/>
    <property type="match status" value="1"/>
</dbReference>
<evidence type="ECO:0000256" key="7">
    <source>
        <dbReference type="PIRSR" id="PIRSR001359-3"/>
    </source>
</evidence>
<evidence type="ECO:0000256" key="5">
    <source>
        <dbReference type="PIRSR" id="PIRSR001359-1"/>
    </source>
</evidence>
<feature type="binding site" evidence="7">
    <location>
        <position position="86"/>
    </location>
    <ligand>
        <name>Zn(2+)</name>
        <dbReference type="ChEBI" id="CHEBI:29105"/>
        <label>1</label>
        <note>catalytic</note>
    </ligand>
</feature>
<name>A0A483BMK5_OENOE</name>
<accession>A0A483BMK5</accession>
<dbReference type="InterPro" id="IPR011289">
    <property type="entry name" value="Fruc_bis_ald_class-2"/>
</dbReference>
<evidence type="ECO:0000313" key="8">
    <source>
        <dbReference type="EMBL" id="OIM21436.1"/>
    </source>
</evidence>
<dbReference type="Pfam" id="PF01116">
    <property type="entry name" value="F_bP_aldolase"/>
    <property type="match status" value="1"/>
</dbReference>
<feature type="binding site" evidence="7">
    <location>
        <position position="136"/>
    </location>
    <ligand>
        <name>Zn(2+)</name>
        <dbReference type="ChEBI" id="CHEBI:29105"/>
        <label>2</label>
    </ligand>
</feature>
<dbReference type="PROSITE" id="PS00806">
    <property type="entry name" value="ALDOLASE_CLASS_II_2"/>
    <property type="match status" value="1"/>
</dbReference>
<dbReference type="SUPFAM" id="SSF51569">
    <property type="entry name" value="Aldolase"/>
    <property type="match status" value="1"/>
</dbReference>
<proteinExistence type="predicted"/>
<dbReference type="Proteomes" id="UP000181728">
    <property type="component" value="Unassembled WGS sequence"/>
</dbReference>
<organism evidence="8 9">
    <name type="scientific">Oenococcus oeni</name>
    <name type="common">Leuconostoc oenos</name>
    <dbReference type="NCBI Taxonomy" id="1247"/>
    <lineage>
        <taxon>Bacteria</taxon>
        <taxon>Bacillati</taxon>
        <taxon>Bacillota</taxon>
        <taxon>Bacilli</taxon>
        <taxon>Lactobacillales</taxon>
        <taxon>Lactobacillaceae</taxon>
        <taxon>Oenococcus</taxon>
    </lineage>
</organism>
<dbReference type="PIRSF" id="PIRSF001359">
    <property type="entry name" value="F_bP_aldolase_II"/>
    <property type="match status" value="1"/>
</dbReference>
<dbReference type="InterPro" id="IPR000771">
    <property type="entry name" value="FBA_II"/>
</dbReference>
<sequence>MTIVNGKRIIENARTQGYAIGAFNTNNLEWTQAILRAAQKEHSPILIAVSMGAAKYIGGYKMAKDMITDLDKSLNISVPVAIHLDHGNYQAVEDAIESGFTSAMFDGSELAFEDNLSKTKELVNFAHDRMIPLEAEVGSIGGEEDGIIGNGEIASIDQAVAMARTGIDYLAAGIGNIHGRYPDNWQGLKLEHLKKLAQAVNRVTGKDFPLVLHGASGIPDDQVKMAIKYGISKININTEAQLAFHQSVRDFVVANKDLEGKNYDPRKFLASGVEAIEETVIGRIKVFGSDQRL</sequence>
<feature type="active site" description="Proton donor" evidence="5">
    <location>
        <position position="85"/>
    </location>
</feature>
<dbReference type="Gene3D" id="3.20.20.70">
    <property type="entry name" value="Aldolase class I"/>
    <property type="match status" value="1"/>
</dbReference>
<dbReference type="EMBL" id="MLOK01000036">
    <property type="protein sequence ID" value="OIM21436.1"/>
    <property type="molecule type" value="Genomic_DNA"/>
</dbReference>
<feature type="binding site" evidence="6">
    <location>
        <begin position="235"/>
        <end position="238"/>
    </location>
    <ligand>
        <name>dihydroxyacetone phosphate</name>
        <dbReference type="ChEBI" id="CHEBI:57642"/>
    </ligand>
</feature>
<dbReference type="GO" id="GO:0004332">
    <property type="term" value="F:fructose-bisphosphate aldolase activity"/>
    <property type="evidence" value="ECO:0007669"/>
    <property type="project" value="InterPro"/>
</dbReference>
<dbReference type="InterPro" id="IPR050246">
    <property type="entry name" value="Class_II_FBP_aldolase"/>
</dbReference>
<keyword evidence="2 7" id="KW-0479">Metal-binding</keyword>
<feature type="binding site" evidence="6">
    <location>
        <position position="179"/>
    </location>
    <ligand>
        <name>dihydroxyacetone phosphate</name>
        <dbReference type="ChEBI" id="CHEBI:57642"/>
    </ligand>
</feature>
<dbReference type="PANTHER" id="PTHR30304">
    <property type="entry name" value="D-TAGATOSE-1,6-BISPHOSPHATE ALDOLASE"/>
    <property type="match status" value="1"/>
</dbReference>